<dbReference type="InterPro" id="IPR020846">
    <property type="entry name" value="MFS_dom"/>
</dbReference>
<sequence>MAPQASNAAAVGTGQAGVQRATPYAYYALFLLILANLFNYLDRQIVSILAPAIQAELRLTDAQLGFLLGTAFSVLYGVLGIPMGRIADVLSRTRLMAFGLALWSAMTAVGGGATSFFGLGVARIGVGVGEATASPVAHSLLCDYFPARNRAAVLGTYLASVHFGIGGSLVLGGLLIQNWSQWCHSFPGNACSVSNWRASFLIVGIPGILLAILIAFLREPPRPAGHVTVPARTLILRELSAAIPPFTLFALARVGGKRAAVSNIVFLAVLTITATVIGSLTGDWAQWIAVGIGAYSIATWAQVLRHVDRPLYALTFGCPTFMFSMLGGAFLTCFVGTVSIWAAPYAMRTLPGTAGQIGIALGLAQLGSAAISVIIGGFLSDWWKRRDLRAPIWIALVALAVPVPMLFILLSATTLGGFVAAFCVLTFFSMSWPGAFAGLVQDLVLVRMRGAAAAIFTLVMIVISSGFGPYWAGKISTITGSLTTGLYGLLAFVPLAATMLVLAARRIGRETPEVRLARARSAGEIG</sequence>
<evidence type="ECO:0000313" key="9">
    <source>
        <dbReference type="Proteomes" id="UP000618591"/>
    </source>
</evidence>
<dbReference type="Proteomes" id="UP000618591">
    <property type="component" value="Unassembled WGS sequence"/>
</dbReference>
<feature type="transmembrane region" description="Helical" evidence="6">
    <location>
        <begin position="354"/>
        <end position="379"/>
    </location>
</feature>
<dbReference type="PANTHER" id="PTHR23505:SF79">
    <property type="entry name" value="PROTEIN SPINSTER"/>
    <property type="match status" value="1"/>
</dbReference>
<keyword evidence="2" id="KW-0813">Transport</keyword>
<feature type="transmembrane region" description="Helical" evidence="6">
    <location>
        <begin position="418"/>
        <end position="440"/>
    </location>
</feature>
<keyword evidence="3 6" id="KW-0812">Transmembrane</keyword>
<comment type="caution">
    <text evidence="8">The sequence shown here is derived from an EMBL/GenBank/DDBJ whole genome shotgun (WGS) entry which is preliminary data.</text>
</comment>
<organism evidence="8 9">
    <name type="scientific">Sphingomonas psychrolutea</name>
    <dbReference type="NCBI Taxonomy" id="1259676"/>
    <lineage>
        <taxon>Bacteria</taxon>
        <taxon>Pseudomonadati</taxon>
        <taxon>Pseudomonadota</taxon>
        <taxon>Alphaproteobacteria</taxon>
        <taxon>Sphingomonadales</taxon>
        <taxon>Sphingomonadaceae</taxon>
        <taxon>Sphingomonas</taxon>
    </lineage>
</organism>
<evidence type="ECO:0000256" key="2">
    <source>
        <dbReference type="ARBA" id="ARBA00022448"/>
    </source>
</evidence>
<feature type="transmembrane region" description="Helical" evidence="6">
    <location>
        <begin position="259"/>
        <end position="278"/>
    </location>
</feature>
<evidence type="ECO:0000256" key="5">
    <source>
        <dbReference type="ARBA" id="ARBA00023136"/>
    </source>
</evidence>
<dbReference type="SUPFAM" id="SSF103473">
    <property type="entry name" value="MFS general substrate transporter"/>
    <property type="match status" value="1"/>
</dbReference>
<keyword evidence="5 6" id="KW-0472">Membrane</keyword>
<dbReference type="InterPro" id="IPR044770">
    <property type="entry name" value="MFS_spinster-like"/>
</dbReference>
<feature type="transmembrane region" description="Helical" evidence="6">
    <location>
        <begin position="154"/>
        <end position="176"/>
    </location>
</feature>
<keyword evidence="4 6" id="KW-1133">Transmembrane helix</keyword>
<feature type="transmembrane region" description="Helical" evidence="6">
    <location>
        <begin position="452"/>
        <end position="472"/>
    </location>
</feature>
<feature type="transmembrane region" description="Helical" evidence="6">
    <location>
        <begin position="196"/>
        <end position="217"/>
    </location>
</feature>
<evidence type="ECO:0000256" key="4">
    <source>
        <dbReference type="ARBA" id="ARBA00022989"/>
    </source>
</evidence>
<gene>
    <name evidence="8" type="ORF">GCM10011395_04060</name>
</gene>
<reference evidence="9" key="1">
    <citation type="journal article" date="2019" name="Int. J. Syst. Evol. Microbiol.">
        <title>The Global Catalogue of Microorganisms (GCM) 10K type strain sequencing project: providing services to taxonomists for standard genome sequencing and annotation.</title>
        <authorList>
            <consortium name="The Broad Institute Genomics Platform"/>
            <consortium name="The Broad Institute Genome Sequencing Center for Infectious Disease"/>
            <person name="Wu L."/>
            <person name="Ma J."/>
        </authorList>
    </citation>
    <scope>NUCLEOTIDE SEQUENCE [LARGE SCALE GENOMIC DNA]</scope>
    <source>
        <strain evidence="9">CGMCC 1.10106</strain>
    </source>
</reference>
<evidence type="ECO:0000313" key="8">
    <source>
        <dbReference type="EMBL" id="GGA36936.1"/>
    </source>
</evidence>
<evidence type="ECO:0000259" key="7">
    <source>
        <dbReference type="PROSITE" id="PS50850"/>
    </source>
</evidence>
<feature type="transmembrane region" description="Helical" evidence="6">
    <location>
        <begin position="284"/>
        <end position="304"/>
    </location>
</feature>
<evidence type="ECO:0000256" key="3">
    <source>
        <dbReference type="ARBA" id="ARBA00022692"/>
    </source>
</evidence>
<feature type="transmembrane region" description="Helical" evidence="6">
    <location>
        <begin position="311"/>
        <end position="342"/>
    </location>
</feature>
<dbReference type="Pfam" id="PF07690">
    <property type="entry name" value="MFS_1"/>
    <property type="match status" value="1"/>
</dbReference>
<feature type="transmembrane region" description="Helical" evidence="6">
    <location>
        <begin position="484"/>
        <end position="504"/>
    </location>
</feature>
<feature type="transmembrane region" description="Helical" evidence="6">
    <location>
        <begin position="24"/>
        <end position="41"/>
    </location>
</feature>
<dbReference type="EMBL" id="BMDW01000002">
    <property type="protein sequence ID" value="GGA36936.1"/>
    <property type="molecule type" value="Genomic_DNA"/>
</dbReference>
<keyword evidence="9" id="KW-1185">Reference proteome</keyword>
<protein>
    <submittedName>
        <fullName evidence="8">MFS transporter</fullName>
    </submittedName>
</protein>
<dbReference type="Gene3D" id="1.20.1250.20">
    <property type="entry name" value="MFS general substrate transporter like domains"/>
    <property type="match status" value="2"/>
</dbReference>
<feature type="transmembrane region" description="Helical" evidence="6">
    <location>
        <begin position="391"/>
        <end position="412"/>
    </location>
</feature>
<dbReference type="InterPro" id="IPR011701">
    <property type="entry name" value="MFS"/>
</dbReference>
<feature type="transmembrane region" description="Helical" evidence="6">
    <location>
        <begin position="95"/>
        <end position="119"/>
    </location>
</feature>
<dbReference type="PROSITE" id="PS50850">
    <property type="entry name" value="MFS"/>
    <property type="match status" value="1"/>
</dbReference>
<accession>A0ABQ1G519</accession>
<proteinExistence type="predicted"/>
<name>A0ABQ1G519_9SPHN</name>
<feature type="transmembrane region" description="Helical" evidence="6">
    <location>
        <begin position="62"/>
        <end position="83"/>
    </location>
</feature>
<evidence type="ECO:0000256" key="6">
    <source>
        <dbReference type="SAM" id="Phobius"/>
    </source>
</evidence>
<dbReference type="PANTHER" id="PTHR23505">
    <property type="entry name" value="SPINSTER"/>
    <property type="match status" value="1"/>
</dbReference>
<evidence type="ECO:0000256" key="1">
    <source>
        <dbReference type="ARBA" id="ARBA00004141"/>
    </source>
</evidence>
<comment type="subcellular location">
    <subcellularLocation>
        <location evidence="1">Membrane</location>
        <topology evidence="1">Multi-pass membrane protein</topology>
    </subcellularLocation>
</comment>
<dbReference type="InterPro" id="IPR036259">
    <property type="entry name" value="MFS_trans_sf"/>
</dbReference>
<feature type="domain" description="Major facilitator superfamily (MFS) profile" evidence="7">
    <location>
        <begin position="28"/>
        <end position="506"/>
    </location>
</feature>